<evidence type="ECO:0000313" key="2">
    <source>
        <dbReference type="EMBL" id="SDI75711.1"/>
    </source>
</evidence>
<reference evidence="2 3" key="1">
    <citation type="submission" date="2016-10" db="EMBL/GenBank/DDBJ databases">
        <authorList>
            <person name="de Groot N.N."/>
        </authorList>
    </citation>
    <scope>NUCLEOTIDE SEQUENCE [LARGE SCALE GENOMIC DNA]</scope>
    <source>
        <strain evidence="3">P4B,CCM 7963,CECT 7998,DSM 25260,IBRC-M 10614,KCTC 13821</strain>
    </source>
</reference>
<accession>A0A1G8N5Y7</accession>
<evidence type="ECO:0000313" key="3">
    <source>
        <dbReference type="Proteomes" id="UP000199017"/>
    </source>
</evidence>
<dbReference type="InterPro" id="IPR019076">
    <property type="entry name" value="Spore_lipoprot_YhcN/YlaJ-like"/>
</dbReference>
<keyword evidence="3" id="KW-1185">Reference proteome</keyword>
<dbReference type="EMBL" id="FNDU01000011">
    <property type="protein sequence ID" value="SDI75711.1"/>
    <property type="molecule type" value="Genomic_DNA"/>
</dbReference>
<dbReference type="PROSITE" id="PS51257">
    <property type="entry name" value="PROKAR_LIPOPROTEIN"/>
    <property type="match status" value="1"/>
</dbReference>
<name>A0A1G8N5Y7_9BACI</name>
<feature type="region of interest" description="Disordered" evidence="1">
    <location>
        <begin position="39"/>
        <end position="125"/>
    </location>
</feature>
<proteinExistence type="predicted"/>
<dbReference type="STRING" id="930129.SAMN05216352_111123"/>
<dbReference type="Pfam" id="PF09580">
    <property type="entry name" value="Spore_YhcN_YlaJ"/>
    <property type="match status" value="1"/>
</dbReference>
<dbReference type="AlphaFoldDB" id="A0A1G8N5Y7"/>
<dbReference type="RefSeq" id="WP_091586949.1">
    <property type="nucleotide sequence ID" value="NZ_FNDU01000011.1"/>
</dbReference>
<dbReference type="OrthoDB" id="2968939at2"/>
<protein>
    <submittedName>
        <fullName evidence="2">Sporulation lipoprotein, YhcN/YlaJ family</fullName>
    </submittedName>
</protein>
<organism evidence="2 3">
    <name type="scientific">Alteribacillus bidgolensis</name>
    <dbReference type="NCBI Taxonomy" id="930129"/>
    <lineage>
        <taxon>Bacteria</taxon>
        <taxon>Bacillati</taxon>
        <taxon>Bacillota</taxon>
        <taxon>Bacilli</taxon>
        <taxon>Bacillales</taxon>
        <taxon>Bacillaceae</taxon>
        <taxon>Alteribacillus</taxon>
    </lineage>
</organism>
<gene>
    <name evidence="2" type="ORF">SAMN05216352_111123</name>
</gene>
<evidence type="ECO:0000256" key="1">
    <source>
        <dbReference type="SAM" id="MobiDB-lite"/>
    </source>
</evidence>
<feature type="compositionally biased region" description="Gly residues" evidence="1">
    <location>
        <begin position="109"/>
        <end position="119"/>
    </location>
</feature>
<keyword evidence="2" id="KW-0449">Lipoprotein</keyword>
<feature type="compositionally biased region" description="Gly residues" evidence="1">
    <location>
        <begin position="77"/>
        <end position="96"/>
    </location>
</feature>
<dbReference type="Proteomes" id="UP000199017">
    <property type="component" value="Unassembled WGS sequence"/>
</dbReference>
<sequence>MKKAALTMTAFTIIASGITGCGAANDDNEMGAPARYSGYDNNMDGRNTGGNFRRDNYRGEGPVTDMMTVDDRQQGGNYRGVGDGRGQIGDRGGMIGDRGNLNTRNINNGQGGGQAGGQGNNQQTAEEISSEVEDLNGVDDARVIVRDQDVLIGIDTYEDEEKADKLAEKIKAEVEEDLDENKNVYVTTDEEQYGNIQEIDNNLQNGMGLDEAGDTINSMIEDLSNAAQRPFEDS</sequence>